<keyword evidence="2 10" id="KW-0813">Transport</keyword>
<dbReference type="STRING" id="515897.SAMN05421849_2427"/>
<dbReference type="GO" id="GO:0009279">
    <property type="term" value="C:cell outer membrane"/>
    <property type="evidence" value="ECO:0007669"/>
    <property type="project" value="UniProtKB-SubCell"/>
</dbReference>
<keyword evidence="4 10" id="KW-0812">Transmembrane</keyword>
<keyword evidence="5" id="KW-0732">Signal</keyword>
<evidence type="ECO:0000256" key="10">
    <source>
        <dbReference type="PROSITE-ProRule" id="PRU01360"/>
    </source>
</evidence>
<keyword evidence="9 10" id="KW-0998">Cell outer membrane</keyword>
<dbReference type="InterPro" id="IPR037066">
    <property type="entry name" value="Plug_dom_sf"/>
</dbReference>
<evidence type="ECO:0000256" key="6">
    <source>
        <dbReference type="ARBA" id="ARBA00023065"/>
    </source>
</evidence>
<dbReference type="EMBL" id="FTPS01000002">
    <property type="protein sequence ID" value="SIT86805.1"/>
    <property type="molecule type" value="Genomic_DNA"/>
</dbReference>
<dbReference type="RefSeq" id="WP_076650296.1">
    <property type="nucleotide sequence ID" value="NZ_FTPS01000002.1"/>
</dbReference>
<organism evidence="15 16">
    <name type="scientific">Pontibaca methylaminivorans</name>
    <dbReference type="NCBI Taxonomy" id="515897"/>
    <lineage>
        <taxon>Bacteria</taxon>
        <taxon>Pseudomonadati</taxon>
        <taxon>Pseudomonadota</taxon>
        <taxon>Alphaproteobacteria</taxon>
        <taxon>Rhodobacterales</taxon>
        <taxon>Roseobacteraceae</taxon>
        <taxon>Pontibaca</taxon>
    </lineage>
</organism>
<keyword evidence="6" id="KW-0406">Ion transport</keyword>
<keyword evidence="7 11" id="KW-0798">TonB box</keyword>
<protein>
    <submittedName>
        <fullName evidence="15">Outer membrane receptor for ferrienterochelin and colicins</fullName>
    </submittedName>
</protein>
<evidence type="ECO:0000259" key="14">
    <source>
        <dbReference type="Pfam" id="PF07715"/>
    </source>
</evidence>
<dbReference type="Gene3D" id="2.40.170.20">
    <property type="entry name" value="TonB-dependent receptor, beta-barrel domain"/>
    <property type="match status" value="1"/>
</dbReference>
<evidence type="ECO:0000256" key="3">
    <source>
        <dbReference type="ARBA" id="ARBA00022452"/>
    </source>
</evidence>
<keyword evidence="8 10" id="KW-0472">Membrane</keyword>
<comment type="subcellular location">
    <subcellularLocation>
        <location evidence="1 10">Cell outer membrane</location>
        <topology evidence="1 10">Multi-pass membrane protein</topology>
    </subcellularLocation>
</comment>
<comment type="similarity">
    <text evidence="10 11">Belongs to the TonB-dependent receptor family.</text>
</comment>
<dbReference type="Proteomes" id="UP000192455">
    <property type="component" value="Unassembled WGS sequence"/>
</dbReference>
<dbReference type="AlphaFoldDB" id="A0A1R3X7B5"/>
<keyword evidence="15" id="KW-0675">Receptor</keyword>
<feature type="domain" description="TonB-dependent receptor-like beta-barrel" evidence="13">
    <location>
        <begin position="265"/>
        <end position="659"/>
    </location>
</feature>
<evidence type="ECO:0000256" key="2">
    <source>
        <dbReference type="ARBA" id="ARBA00022448"/>
    </source>
</evidence>
<name>A0A1R3X7B5_9RHOB</name>
<dbReference type="PROSITE" id="PS52016">
    <property type="entry name" value="TONB_DEPENDENT_REC_3"/>
    <property type="match status" value="1"/>
</dbReference>
<keyword evidence="3 10" id="KW-1134">Transmembrane beta strand</keyword>
<dbReference type="Pfam" id="PF07715">
    <property type="entry name" value="Plug"/>
    <property type="match status" value="1"/>
</dbReference>
<evidence type="ECO:0000256" key="4">
    <source>
        <dbReference type="ARBA" id="ARBA00022692"/>
    </source>
</evidence>
<dbReference type="InterPro" id="IPR036942">
    <property type="entry name" value="Beta-barrel_TonB_sf"/>
</dbReference>
<keyword evidence="16" id="KW-1185">Reference proteome</keyword>
<feature type="compositionally biased region" description="Basic and acidic residues" evidence="12">
    <location>
        <begin position="468"/>
        <end position="480"/>
    </location>
</feature>
<dbReference type="Pfam" id="PF00593">
    <property type="entry name" value="TonB_dep_Rec_b-barrel"/>
    <property type="match status" value="1"/>
</dbReference>
<accession>A0A1R3X7B5</accession>
<evidence type="ECO:0000259" key="13">
    <source>
        <dbReference type="Pfam" id="PF00593"/>
    </source>
</evidence>
<evidence type="ECO:0000313" key="15">
    <source>
        <dbReference type="EMBL" id="SIT86805.1"/>
    </source>
</evidence>
<evidence type="ECO:0000256" key="7">
    <source>
        <dbReference type="ARBA" id="ARBA00023077"/>
    </source>
</evidence>
<evidence type="ECO:0000256" key="5">
    <source>
        <dbReference type="ARBA" id="ARBA00022729"/>
    </source>
</evidence>
<reference evidence="15 16" key="1">
    <citation type="submission" date="2017-01" db="EMBL/GenBank/DDBJ databases">
        <authorList>
            <person name="Mah S.A."/>
            <person name="Swanson W.J."/>
            <person name="Moy G.W."/>
            <person name="Vacquier V.D."/>
        </authorList>
    </citation>
    <scope>NUCLEOTIDE SEQUENCE [LARGE SCALE GENOMIC DNA]</scope>
    <source>
        <strain evidence="15 16">DSM 21219</strain>
    </source>
</reference>
<evidence type="ECO:0000256" key="1">
    <source>
        <dbReference type="ARBA" id="ARBA00004571"/>
    </source>
</evidence>
<dbReference type="GO" id="GO:0015344">
    <property type="term" value="F:siderophore uptake transmembrane transporter activity"/>
    <property type="evidence" value="ECO:0007669"/>
    <property type="project" value="TreeGrafter"/>
</dbReference>
<evidence type="ECO:0000313" key="16">
    <source>
        <dbReference type="Proteomes" id="UP000192455"/>
    </source>
</evidence>
<dbReference type="InterPro" id="IPR012910">
    <property type="entry name" value="Plug_dom"/>
</dbReference>
<dbReference type="InterPro" id="IPR039426">
    <property type="entry name" value="TonB-dep_rcpt-like"/>
</dbReference>
<dbReference type="Gene3D" id="2.170.130.10">
    <property type="entry name" value="TonB-dependent receptor, plug domain"/>
    <property type="match status" value="1"/>
</dbReference>
<evidence type="ECO:0000256" key="8">
    <source>
        <dbReference type="ARBA" id="ARBA00023136"/>
    </source>
</evidence>
<gene>
    <name evidence="15" type="ORF">SAMN05421849_2427</name>
</gene>
<dbReference type="CDD" id="cd01347">
    <property type="entry name" value="ligand_gated_channel"/>
    <property type="match status" value="1"/>
</dbReference>
<dbReference type="SUPFAM" id="SSF56935">
    <property type="entry name" value="Porins"/>
    <property type="match status" value="1"/>
</dbReference>
<dbReference type="PANTHER" id="PTHR30069:SF53">
    <property type="entry name" value="COLICIN I RECEPTOR-RELATED"/>
    <property type="match status" value="1"/>
</dbReference>
<feature type="region of interest" description="Disordered" evidence="12">
    <location>
        <begin position="459"/>
        <end position="481"/>
    </location>
</feature>
<dbReference type="PANTHER" id="PTHR30069">
    <property type="entry name" value="TONB-DEPENDENT OUTER MEMBRANE RECEPTOR"/>
    <property type="match status" value="1"/>
</dbReference>
<dbReference type="OrthoDB" id="9796221at2"/>
<evidence type="ECO:0000256" key="9">
    <source>
        <dbReference type="ARBA" id="ARBA00023237"/>
    </source>
</evidence>
<dbReference type="GO" id="GO:0044718">
    <property type="term" value="P:siderophore transmembrane transport"/>
    <property type="evidence" value="ECO:0007669"/>
    <property type="project" value="TreeGrafter"/>
</dbReference>
<feature type="domain" description="TonB-dependent receptor plug" evidence="14">
    <location>
        <begin position="71"/>
        <end position="183"/>
    </location>
</feature>
<evidence type="ECO:0000256" key="12">
    <source>
        <dbReference type="SAM" id="MobiDB-lite"/>
    </source>
</evidence>
<proteinExistence type="inferred from homology"/>
<sequence length="678" mass="73344">MGQLKNHAAGGLTCLGFWAAFMAGPGLAQELVLEETPVSEETEETGAGEEPITMLDQLVVSASGYAQTLPDAPATVSVIDGEQINSKPYASVTDVLRDVPGVVVSAPSARSGAETITIRGLGENYVLTLVDGRPVGNSREATYNGFGSGQSWSYLPPPSAIERIEVIRGPMSSLYGSAASGGVINIITKPVSDVWSGTLTLGTSTYQDSDAGSANEGRFYLSGPLIGERLGLTLYGSRHERSRKRMQVAGRGGSITEQAQDVERKSLGARLTWAITDMQQLDFETSYNGSDTKTVATGGTPGGIKLKRMNYSLSHRISWGNGHETTSFLSYEDVDFSNGDNVSGYDMLNLNTKTNMSLGRHDLTFGMDYIDETTRHSPNRVNVDPKMTRWQWALFGEDNFHLTDDLTLTLGLRHDQNERYGSHVTPRLYAVWHATPSLTIKGGVSGGYKTPTLKQADSNIFEPSGGDGRARDQGNTDLKPETSTNYEIGAVWESASGVQLGLTAYHTRFKDKIERETICNNEAPIPGLPSDCGMNGPGDPIKWISQYVNRDAAELNGVEMTADFSVRDLDVTFNYTYADSKITKGDNVGETFNSSPRHIANLGLDWTVTDKFSLWGNAQYRSATTDSGSNQIGEHTIFDIGADYSFNDNAMLSLAVYNVGDKSFGLTHYNDGGASMPV</sequence>
<dbReference type="InterPro" id="IPR000531">
    <property type="entry name" value="Beta-barrel_TonB"/>
</dbReference>
<evidence type="ECO:0000256" key="11">
    <source>
        <dbReference type="RuleBase" id="RU003357"/>
    </source>
</evidence>